<keyword evidence="3" id="KW-0378">Hydrolase</keyword>
<dbReference type="InterPro" id="IPR054613">
    <property type="entry name" value="Peptidase_S78_dom"/>
</dbReference>
<dbReference type="GO" id="GO:0006508">
    <property type="term" value="P:proteolysis"/>
    <property type="evidence" value="ECO:0007669"/>
    <property type="project" value="UniProtKB-KW"/>
</dbReference>
<dbReference type="Proteomes" id="UP000076128">
    <property type="component" value="Chromosome"/>
</dbReference>
<protein>
    <submittedName>
        <fullName evidence="5">Peptidase U35 phage prohead HK97</fullName>
    </submittedName>
</protein>
<dbReference type="KEGG" id="daa:AKL17_3690"/>
<organism evidence="5 6">
    <name type="scientific">Frigidibacter mobilis</name>
    <dbReference type="NCBI Taxonomy" id="1335048"/>
    <lineage>
        <taxon>Bacteria</taxon>
        <taxon>Pseudomonadati</taxon>
        <taxon>Pseudomonadota</taxon>
        <taxon>Alphaproteobacteria</taxon>
        <taxon>Rhodobacterales</taxon>
        <taxon>Paracoccaceae</taxon>
        <taxon>Frigidibacter</taxon>
    </lineage>
</organism>
<name>A0A161H233_9RHOB</name>
<evidence type="ECO:0000313" key="6">
    <source>
        <dbReference type="Proteomes" id="UP000076128"/>
    </source>
</evidence>
<dbReference type="EMBL" id="CP012661">
    <property type="protein sequence ID" value="AMY70913.1"/>
    <property type="molecule type" value="Genomic_DNA"/>
</dbReference>
<dbReference type="AlphaFoldDB" id="A0A161H233"/>
<dbReference type="Pfam" id="PF25209">
    <property type="entry name" value="Phage_capsid_4"/>
    <property type="match status" value="1"/>
</dbReference>
<keyword evidence="6" id="KW-1185">Reference proteome</keyword>
<dbReference type="RefSeq" id="WP_084739836.1">
    <property type="nucleotide sequence ID" value="NZ_CP012661.1"/>
</dbReference>
<evidence type="ECO:0000256" key="1">
    <source>
        <dbReference type="ARBA" id="ARBA00022612"/>
    </source>
</evidence>
<evidence type="ECO:0000256" key="2">
    <source>
        <dbReference type="ARBA" id="ARBA00022670"/>
    </source>
</evidence>
<keyword evidence="1" id="KW-1188">Viral release from host cell</keyword>
<sequence length="615" mass="66189">MNIRLTGNPAKASRVTALPSNRPADQTLGEKHTRAALFSPSTYDDEAWTVEAVASTFAAVVRRDRQGAYLERLDPAGLDTAELVGAPLLDAHQQGGARDVIGVVTAHRFEDSKLIVTLRLSQAEDAAPAIQRIREGTLRGVSVGYRVTQWRETVEVIAGRKTRVRTAAAWAIHEASAVAVPADPQSRFRSAEMPKDIQETDDREALIARVRAAHNLGEDWQTRMAEAGEELTDDEIREDAREAALTARRSRETPRIRVGASSEDPAAIRERQTEALACRMMGTTPSDAARPYAQMGLQDFARDALTRSGVSVATMGREEMLTRAAMHTTSDFPELLTGAGNRVLTNAYQAAQSPLKQLARQRTAADFRPMSVLKLGEMSGLQKVTESGEIKALTTGEAQEGYSLETFGGIFSLSRKAIINDDLGAFSRWGELMGSAAAQTEATQLLALLTANSGGGVKMGDGVNLFHATHGNLAASGAVPDETTLSAARLALRSQKGLDGKTPVSVTPRFLLVGPALETTAEKLLASINPSNSDDVNPFAGKLTLLVEPRLTGFQWFLFGDPTTSPVLEYAYLSSAPGPQLSSRDGWEVLGREFRVTLDYGAGATDWRGAYRNAG</sequence>
<dbReference type="PATRIC" id="fig|1335048.3.peg.3827"/>
<dbReference type="OrthoDB" id="9806592at2"/>
<reference evidence="5 6" key="1">
    <citation type="submission" date="2015-09" db="EMBL/GenBank/DDBJ databases">
        <title>Complete genome sequence of Defluviimonas alba cai42t isolated from an oilfield in Xinjiang.</title>
        <authorList>
            <person name="Geng S."/>
            <person name="Pan X."/>
            <person name="Wu X."/>
        </authorList>
    </citation>
    <scope>NUCLEOTIDE SEQUENCE [LARGE SCALE GENOMIC DNA]</scope>
    <source>
        <strain evidence="6">cai42</strain>
    </source>
</reference>
<evidence type="ECO:0000313" key="5">
    <source>
        <dbReference type="EMBL" id="AMY70913.1"/>
    </source>
</evidence>
<feature type="domain" description="Prohead serine protease" evidence="4">
    <location>
        <begin position="109"/>
        <end position="189"/>
    </location>
</feature>
<proteinExistence type="predicted"/>
<dbReference type="STRING" id="1335048.AKL17_3690"/>
<evidence type="ECO:0000256" key="3">
    <source>
        <dbReference type="ARBA" id="ARBA00022801"/>
    </source>
</evidence>
<gene>
    <name evidence="5" type="ORF">AKL17_3690</name>
</gene>
<accession>A0A161H233</accession>
<dbReference type="Pfam" id="PF04586">
    <property type="entry name" value="Peptidase_S78"/>
    <property type="match status" value="1"/>
</dbReference>
<keyword evidence="2" id="KW-0645">Protease</keyword>
<dbReference type="GO" id="GO:0008233">
    <property type="term" value="F:peptidase activity"/>
    <property type="evidence" value="ECO:0007669"/>
    <property type="project" value="UniProtKB-KW"/>
</dbReference>
<dbReference type="NCBIfam" id="NF045541">
    <property type="entry name" value="scaf_prot_MCP2"/>
    <property type="match status" value="1"/>
</dbReference>
<evidence type="ECO:0000259" key="4">
    <source>
        <dbReference type="Pfam" id="PF04586"/>
    </source>
</evidence>